<dbReference type="RefSeq" id="WP_107271507.1">
    <property type="nucleotide sequence ID" value="NZ_PYMA01000001.1"/>
</dbReference>
<reference evidence="10 11" key="1">
    <citation type="submission" date="2018-01" db="EMBL/GenBank/DDBJ databases">
        <title>Whole genome sequencing of Histamine producing bacteria.</title>
        <authorList>
            <person name="Butler K."/>
        </authorList>
    </citation>
    <scope>NUCLEOTIDE SEQUENCE [LARGE SCALE GENOMIC DNA]</scope>
    <source>
        <strain evidence="10 11">DSM 100436</strain>
    </source>
</reference>
<feature type="modified residue" description="4-aspartylphosphate" evidence="6">
    <location>
        <position position="763"/>
    </location>
</feature>
<feature type="domain" description="Response regulatory" evidence="9">
    <location>
        <begin position="712"/>
        <end position="828"/>
    </location>
</feature>
<dbReference type="Gene3D" id="1.10.287.130">
    <property type="match status" value="1"/>
</dbReference>
<dbReference type="FunFam" id="3.30.565.10:FF:000006">
    <property type="entry name" value="Sensor histidine kinase WalK"/>
    <property type="match status" value="1"/>
</dbReference>
<dbReference type="Pfam" id="PF02518">
    <property type="entry name" value="HATPase_c"/>
    <property type="match status" value="1"/>
</dbReference>
<dbReference type="SUPFAM" id="SSF52172">
    <property type="entry name" value="CheY-like"/>
    <property type="match status" value="1"/>
</dbReference>
<dbReference type="EC" id="2.7.13.3" evidence="2"/>
<evidence type="ECO:0000256" key="4">
    <source>
        <dbReference type="ARBA" id="ARBA00022679"/>
    </source>
</evidence>
<organism evidence="10 11">
    <name type="scientific">Photobacterium sanctipauli</name>
    <dbReference type="NCBI Taxonomy" id="1342794"/>
    <lineage>
        <taxon>Bacteria</taxon>
        <taxon>Pseudomonadati</taxon>
        <taxon>Pseudomonadota</taxon>
        <taxon>Gammaproteobacteria</taxon>
        <taxon>Vibrionales</taxon>
        <taxon>Vibrionaceae</taxon>
        <taxon>Photobacterium</taxon>
    </lineage>
</organism>
<dbReference type="InterPro" id="IPR036097">
    <property type="entry name" value="HisK_dim/P_sf"/>
</dbReference>
<dbReference type="PRINTS" id="PR00344">
    <property type="entry name" value="BCTRLSENSOR"/>
</dbReference>
<dbReference type="SUPFAM" id="SSF55874">
    <property type="entry name" value="ATPase domain of HSP90 chaperone/DNA topoisomerase II/histidine kinase"/>
    <property type="match status" value="1"/>
</dbReference>
<dbReference type="Proteomes" id="UP000241771">
    <property type="component" value="Unassembled WGS sequence"/>
</dbReference>
<dbReference type="GO" id="GO:0005886">
    <property type="term" value="C:plasma membrane"/>
    <property type="evidence" value="ECO:0007669"/>
    <property type="project" value="UniProtKB-ARBA"/>
</dbReference>
<dbReference type="SMART" id="SM00448">
    <property type="entry name" value="REC"/>
    <property type="match status" value="1"/>
</dbReference>
<keyword evidence="3 6" id="KW-0597">Phosphoprotein</keyword>
<dbReference type="SUPFAM" id="SSF47384">
    <property type="entry name" value="Homodimeric domain of signal transducing histidine kinase"/>
    <property type="match status" value="1"/>
</dbReference>
<keyword evidence="5" id="KW-0418">Kinase</keyword>
<evidence type="ECO:0000259" key="9">
    <source>
        <dbReference type="PROSITE" id="PS50110"/>
    </source>
</evidence>
<evidence type="ECO:0000313" key="10">
    <source>
        <dbReference type="EMBL" id="PSW22072.1"/>
    </source>
</evidence>
<dbReference type="CDD" id="cd16922">
    <property type="entry name" value="HATPase_EvgS-ArcB-TorS-like"/>
    <property type="match status" value="1"/>
</dbReference>
<comment type="caution">
    <text evidence="10">The sequence shown here is derived from an EMBL/GenBank/DDBJ whole genome shotgun (WGS) entry which is preliminary data.</text>
</comment>
<dbReference type="CDD" id="cd17546">
    <property type="entry name" value="REC_hyHK_CKI1_RcsC-like"/>
    <property type="match status" value="1"/>
</dbReference>
<keyword evidence="11" id="KW-1185">Reference proteome</keyword>
<dbReference type="Gene3D" id="3.40.50.2300">
    <property type="match status" value="1"/>
</dbReference>
<comment type="catalytic activity">
    <reaction evidence="1">
        <text>ATP + protein L-histidine = ADP + protein N-phospho-L-histidine.</text>
        <dbReference type="EC" id="2.7.13.3"/>
    </reaction>
</comment>
<evidence type="ECO:0000259" key="8">
    <source>
        <dbReference type="PROSITE" id="PS50109"/>
    </source>
</evidence>
<name>A0A2T3P0R9_9GAMM</name>
<dbReference type="SUPFAM" id="SSF53850">
    <property type="entry name" value="Periplasmic binding protein-like II"/>
    <property type="match status" value="1"/>
</dbReference>
<dbReference type="Gene3D" id="1.20.120.160">
    <property type="entry name" value="HPT domain"/>
    <property type="match status" value="1"/>
</dbReference>
<dbReference type="SUPFAM" id="SSF47226">
    <property type="entry name" value="Histidine-containing phosphotransfer domain, HPT domain"/>
    <property type="match status" value="1"/>
</dbReference>
<dbReference type="InterPro" id="IPR003661">
    <property type="entry name" value="HisK_dim/P_dom"/>
</dbReference>
<gene>
    <name evidence="10" type="ORF">C9I98_02060</name>
</gene>
<dbReference type="CDD" id="cd00082">
    <property type="entry name" value="HisKA"/>
    <property type="match status" value="1"/>
</dbReference>
<dbReference type="InterPro" id="IPR001789">
    <property type="entry name" value="Sig_transdc_resp-reg_receiver"/>
</dbReference>
<evidence type="ECO:0000256" key="6">
    <source>
        <dbReference type="PROSITE-ProRule" id="PRU00169"/>
    </source>
</evidence>
<keyword evidence="4" id="KW-0808">Transferase</keyword>
<feature type="signal peptide" evidence="7">
    <location>
        <begin position="1"/>
        <end position="23"/>
    </location>
</feature>
<accession>A0A2T3P0R9</accession>
<dbReference type="EMBL" id="PYMA01000001">
    <property type="protein sequence ID" value="PSW22072.1"/>
    <property type="molecule type" value="Genomic_DNA"/>
</dbReference>
<evidence type="ECO:0000313" key="11">
    <source>
        <dbReference type="Proteomes" id="UP000241771"/>
    </source>
</evidence>
<evidence type="ECO:0000256" key="7">
    <source>
        <dbReference type="SAM" id="SignalP"/>
    </source>
</evidence>
<dbReference type="Pfam" id="PF00072">
    <property type="entry name" value="Response_reg"/>
    <property type="match status" value="1"/>
</dbReference>
<evidence type="ECO:0000256" key="2">
    <source>
        <dbReference type="ARBA" id="ARBA00012438"/>
    </source>
</evidence>
<dbReference type="Gene3D" id="3.30.565.10">
    <property type="entry name" value="Histidine kinase-like ATPase, C-terminal domain"/>
    <property type="match status" value="1"/>
</dbReference>
<feature type="chain" id="PRO_5015762455" description="histidine kinase" evidence="7">
    <location>
        <begin position="24"/>
        <end position="935"/>
    </location>
</feature>
<protein>
    <recommendedName>
        <fullName evidence="2">histidine kinase</fullName>
        <ecNumber evidence="2">2.7.13.3</ecNumber>
    </recommendedName>
</protein>
<dbReference type="InterPro" id="IPR003594">
    <property type="entry name" value="HATPase_dom"/>
</dbReference>
<dbReference type="PANTHER" id="PTHR43047:SF72">
    <property type="entry name" value="OSMOSENSING HISTIDINE PROTEIN KINASE SLN1"/>
    <property type="match status" value="1"/>
</dbReference>
<dbReference type="PROSITE" id="PS50109">
    <property type="entry name" value="HIS_KIN"/>
    <property type="match status" value="1"/>
</dbReference>
<evidence type="ECO:0000256" key="3">
    <source>
        <dbReference type="ARBA" id="ARBA00022553"/>
    </source>
</evidence>
<feature type="domain" description="Histidine kinase" evidence="8">
    <location>
        <begin position="421"/>
        <end position="638"/>
    </location>
</feature>
<dbReference type="GO" id="GO:0000155">
    <property type="term" value="F:phosphorelay sensor kinase activity"/>
    <property type="evidence" value="ECO:0007669"/>
    <property type="project" value="InterPro"/>
</dbReference>
<dbReference type="PANTHER" id="PTHR43047">
    <property type="entry name" value="TWO-COMPONENT HISTIDINE PROTEIN KINASE"/>
    <property type="match status" value="1"/>
</dbReference>
<proteinExistence type="predicted"/>
<keyword evidence="7" id="KW-0732">Signal</keyword>
<dbReference type="Gene3D" id="3.40.190.10">
    <property type="entry name" value="Periplasmic binding protein-like II"/>
    <property type="match status" value="2"/>
</dbReference>
<dbReference type="SMART" id="SM00388">
    <property type="entry name" value="HisKA"/>
    <property type="match status" value="1"/>
</dbReference>
<dbReference type="Pfam" id="PF00512">
    <property type="entry name" value="HisKA"/>
    <property type="match status" value="1"/>
</dbReference>
<dbReference type="PROSITE" id="PS50110">
    <property type="entry name" value="RESPONSE_REGULATORY"/>
    <property type="match status" value="1"/>
</dbReference>
<dbReference type="InterPro" id="IPR011006">
    <property type="entry name" value="CheY-like_superfamily"/>
</dbReference>
<dbReference type="InterPro" id="IPR036641">
    <property type="entry name" value="HPT_dom_sf"/>
</dbReference>
<dbReference type="InterPro" id="IPR036890">
    <property type="entry name" value="HATPase_C_sf"/>
</dbReference>
<dbReference type="InterPro" id="IPR005467">
    <property type="entry name" value="His_kinase_dom"/>
</dbReference>
<evidence type="ECO:0000256" key="5">
    <source>
        <dbReference type="ARBA" id="ARBA00022777"/>
    </source>
</evidence>
<dbReference type="AlphaFoldDB" id="A0A2T3P0R9"/>
<evidence type="ECO:0000256" key="1">
    <source>
        <dbReference type="ARBA" id="ARBA00000085"/>
    </source>
</evidence>
<dbReference type="SMART" id="SM00387">
    <property type="entry name" value="HATPase_c"/>
    <property type="match status" value="1"/>
</dbReference>
<sequence>MIRLILLVLTLCGPSLFTLPASAENSAINQSTNTDENTLRYTVGNHLYPAIFLDKATLAPSGYVVDLFKLIESQTGLRFEYIPLADGGSEASMFANKEIDIIPFENPRKARQNFGSGLSTIPYNSQRFLLIELNNVAMKIGIVARTQRAKTYLGDFIAPYQQPVFYNSIESLEADLKANKLDGIFLSEELITPEFLIANHQNITLSNARSITTLTSAMLFQEEHIAQYLKVNHFLTQLDSNTVTNLAKKYSRSEINIGYQPKTMAIILFISLLISLAVWLIYQKKHRSLEGALSNERARKRKADLAVDWFSSLLEGLPVGMLLTDKNGNELISNKLFRNKYNQYPLPNLDNLASKGVWSPEDQSVHFNFYKTDILHPESKELCHLILWDDVPQLEKQKSELASAHRVATDALAARARFTAMISHELKTPISGMQGSLELLHRKIHLEPENQVLIESVIQSAEQLERQLSEILDFSKADSGTMTLDNAPCNLVLELDQTLRLYHSACAEKGLQFQLDWQPTEYILANTDIDKIKQVLANLLSNAIKFTHCERISVAISLTKDVFQLKVKDSGIGMTPEQLVQIYTPYMQADSSISRQFGGTGLGMSIVKSIVELFNGEIAIQSESGIGTEITVRLPIATSPFSINEPVGIHFTSLIAQQWLVCWKVKTTDNIPLPTAQLDSDEECYPSLILERLGQNSLVLDKHDFFPPLQGHILVAEDNDIIRTVIKRQLEALGLSFVILPNGSDAYEQFESQPDDFQLILTDCHMPRLSGYELCSQVRHRAPELPIIGYTAYATEASHTKAKVAGMNELLIKPYSLTQLYQTLSKYLPQSNHTESPVAWLDKISAAEKNELLPVVVESYLKDISYLQAPDKRLKQQLHRIKGSANILKLDTLASAICQLEKMDAVPQKELDKVIKQLALIIEQGQAFLDKEKRK</sequence>
<dbReference type="InterPro" id="IPR004358">
    <property type="entry name" value="Sig_transdc_His_kin-like_C"/>
</dbReference>
<dbReference type="GO" id="GO:0009927">
    <property type="term" value="F:histidine phosphotransfer kinase activity"/>
    <property type="evidence" value="ECO:0007669"/>
    <property type="project" value="TreeGrafter"/>
</dbReference>